<dbReference type="InterPro" id="IPR050109">
    <property type="entry name" value="HTH-type_TetR-like_transc_reg"/>
</dbReference>
<reference evidence="6 7" key="1">
    <citation type="journal article" date="2015" name="Genome Announc.">
        <title>Genome Assemblies of Three Soil-Associated Devosia species: D. insulae, D. limi, and D. soli.</title>
        <authorList>
            <person name="Hassan Y.I."/>
            <person name="Lepp D."/>
            <person name="Zhou T."/>
        </authorList>
    </citation>
    <scope>NUCLEOTIDE SEQUENCE [LARGE SCALE GENOMIC DNA]</scope>
    <source>
        <strain evidence="6 7">DS-56</strain>
    </source>
</reference>
<dbReference type="InterPro" id="IPR001647">
    <property type="entry name" value="HTH_TetR"/>
</dbReference>
<comment type="caution">
    <text evidence="6">The sequence shown here is derived from an EMBL/GenBank/DDBJ whole genome shotgun (WGS) entry which is preliminary data.</text>
</comment>
<dbReference type="GO" id="GO:0003700">
    <property type="term" value="F:DNA-binding transcription factor activity"/>
    <property type="evidence" value="ECO:0007669"/>
    <property type="project" value="TreeGrafter"/>
</dbReference>
<sequence>MQRGNYNKRCAIISAATAVFVRDGYVGASIDAIAEEANVSRQTIYNQIGDKEKLFVEVVRGINEHGSARLVAVLATFPDEPENIGRELVEFAIRLTRDCLCDDNSRALRKLIENEGSRYPELFETWKDYGPGKNWPAISSRFARLARAGDIDLDDPDLAARQFMALIRADLPNEPGQLVNDTELEQAARNGVRTFLRAYGKRDAALAL</sequence>
<organism evidence="6 7">
    <name type="scientific">Devosia insulae DS-56</name>
    <dbReference type="NCBI Taxonomy" id="1116389"/>
    <lineage>
        <taxon>Bacteria</taxon>
        <taxon>Pseudomonadati</taxon>
        <taxon>Pseudomonadota</taxon>
        <taxon>Alphaproteobacteria</taxon>
        <taxon>Hyphomicrobiales</taxon>
        <taxon>Devosiaceae</taxon>
        <taxon>Devosia</taxon>
    </lineage>
</organism>
<evidence type="ECO:0000256" key="3">
    <source>
        <dbReference type="ARBA" id="ARBA00023163"/>
    </source>
</evidence>
<keyword evidence="7" id="KW-1185">Reference proteome</keyword>
<dbReference type="AlphaFoldDB" id="A0A1E5XJQ9"/>
<feature type="domain" description="HTH tetR-type" evidence="5">
    <location>
        <begin position="6"/>
        <end position="66"/>
    </location>
</feature>
<dbReference type="InterPro" id="IPR039536">
    <property type="entry name" value="TetR_C_Proteobacteria"/>
</dbReference>
<dbReference type="FunFam" id="1.10.10.60:FF:000141">
    <property type="entry name" value="TetR family transcriptional regulator"/>
    <property type="match status" value="1"/>
</dbReference>
<name>A0A1E5XJQ9_9HYPH</name>
<dbReference type="GO" id="GO:0000976">
    <property type="term" value="F:transcription cis-regulatory region binding"/>
    <property type="evidence" value="ECO:0007669"/>
    <property type="project" value="TreeGrafter"/>
</dbReference>
<dbReference type="SUPFAM" id="SSF46689">
    <property type="entry name" value="Homeodomain-like"/>
    <property type="match status" value="1"/>
</dbReference>
<dbReference type="PANTHER" id="PTHR30055">
    <property type="entry name" value="HTH-TYPE TRANSCRIPTIONAL REGULATOR RUTR"/>
    <property type="match status" value="1"/>
</dbReference>
<dbReference type="EMBL" id="LAJE02000354">
    <property type="protein sequence ID" value="OEO28827.1"/>
    <property type="molecule type" value="Genomic_DNA"/>
</dbReference>
<keyword evidence="1" id="KW-0805">Transcription regulation</keyword>
<keyword evidence="3" id="KW-0804">Transcription</keyword>
<gene>
    <name evidence="6" type="ORF">VW23_002935</name>
</gene>
<evidence type="ECO:0000259" key="5">
    <source>
        <dbReference type="PROSITE" id="PS50977"/>
    </source>
</evidence>
<evidence type="ECO:0000256" key="1">
    <source>
        <dbReference type="ARBA" id="ARBA00023015"/>
    </source>
</evidence>
<evidence type="ECO:0000313" key="7">
    <source>
        <dbReference type="Proteomes" id="UP000095463"/>
    </source>
</evidence>
<dbReference type="PANTHER" id="PTHR30055:SF146">
    <property type="entry name" value="HTH-TYPE TRANSCRIPTIONAL DUAL REGULATOR CECR"/>
    <property type="match status" value="1"/>
</dbReference>
<evidence type="ECO:0000313" key="6">
    <source>
        <dbReference type="EMBL" id="OEO28827.1"/>
    </source>
</evidence>
<dbReference type="Pfam" id="PF14246">
    <property type="entry name" value="TetR_C_7"/>
    <property type="match status" value="1"/>
</dbReference>
<dbReference type="PROSITE" id="PS50977">
    <property type="entry name" value="HTH_TETR_2"/>
    <property type="match status" value="1"/>
</dbReference>
<accession>A0A1E5XJQ9</accession>
<dbReference type="Gene3D" id="1.10.357.10">
    <property type="entry name" value="Tetracycline Repressor, domain 2"/>
    <property type="match status" value="1"/>
</dbReference>
<dbReference type="PRINTS" id="PR00455">
    <property type="entry name" value="HTHTETR"/>
</dbReference>
<feature type="DNA-binding region" description="H-T-H motif" evidence="4">
    <location>
        <begin position="29"/>
        <end position="48"/>
    </location>
</feature>
<protein>
    <recommendedName>
        <fullName evidence="5">HTH tetR-type domain-containing protein</fullName>
    </recommendedName>
</protein>
<dbReference type="Pfam" id="PF00440">
    <property type="entry name" value="TetR_N"/>
    <property type="match status" value="1"/>
</dbReference>
<dbReference type="Proteomes" id="UP000095463">
    <property type="component" value="Unassembled WGS sequence"/>
</dbReference>
<evidence type="ECO:0000256" key="4">
    <source>
        <dbReference type="PROSITE-ProRule" id="PRU00335"/>
    </source>
</evidence>
<keyword evidence="2 4" id="KW-0238">DNA-binding</keyword>
<evidence type="ECO:0000256" key="2">
    <source>
        <dbReference type="ARBA" id="ARBA00023125"/>
    </source>
</evidence>
<proteinExistence type="predicted"/>
<dbReference type="InterPro" id="IPR009057">
    <property type="entry name" value="Homeodomain-like_sf"/>
</dbReference>